<evidence type="ECO:0000313" key="1">
    <source>
        <dbReference type="EMBL" id="MBB3105467.1"/>
    </source>
</evidence>
<evidence type="ECO:0000313" key="2">
    <source>
        <dbReference type="Proteomes" id="UP000549250"/>
    </source>
</evidence>
<accession>A0A839T7J7</accession>
<dbReference type="EMBL" id="JACHXI010000050">
    <property type="protein sequence ID" value="MBB3105467.1"/>
    <property type="molecule type" value="Genomic_DNA"/>
</dbReference>
<dbReference type="Proteomes" id="UP000549250">
    <property type="component" value="Unassembled WGS sequence"/>
</dbReference>
<name>A0A839T7J7_AZOMA</name>
<sequence length="104" mass="12086">MRTSKNGESIASWRPFQRNRFQIRFNFDGSFASKVSLNDQQIFDCTGVWSKKDNAIYWTYLYSAPELPQSSREDMDKILSAKEDQVVLKSSLTGKQRVMKRASH</sequence>
<proteinExistence type="predicted"/>
<dbReference type="RefSeq" id="WP_183168279.1">
    <property type="nucleotide sequence ID" value="NZ_JACHXI010000050.1"/>
</dbReference>
<dbReference type="AlphaFoldDB" id="A0A839T7J7"/>
<organism evidence="1 2">
    <name type="scientific">Azomonas macrocytogenes</name>
    <name type="common">Azotobacter macrocytogenes</name>
    <dbReference type="NCBI Taxonomy" id="69962"/>
    <lineage>
        <taxon>Bacteria</taxon>
        <taxon>Pseudomonadati</taxon>
        <taxon>Pseudomonadota</taxon>
        <taxon>Gammaproteobacteria</taxon>
        <taxon>Pseudomonadales</taxon>
        <taxon>Pseudomonadaceae</taxon>
        <taxon>Azomonas</taxon>
    </lineage>
</organism>
<comment type="caution">
    <text evidence="1">The sequence shown here is derived from an EMBL/GenBank/DDBJ whole genome shotgun (WGS) entry which is preliminary data.</text>
</comment>
<gene>
    <name evidence="1" type="ORF">FHR87_003910</name>
</gene>
<keyword evidence="2" id="KW-1185">Reference proteome</keyword>
<protein>
    <submittedName>
        <fullName evidence="1">Uncharacterized protein</fullName>
    </submittedName>
</protein>
<reference evidence="1 2" key="1">
    <citation type="submission" date="2020-08" db="EMBL/GenBank/DDBJ databases">
        <title>Genomic Encyclopedia of Type Strains, Phase III (KMG-III): the genomes of soil and plant-associated and newly described type strains.</title>
        <authorList>
            <person name="Whitman W."/>
        </authorList>
    </citation>
    <scope>NUCLEOTIDE SEQUENCE [LARGE SCALE GENOMIC DNA]</scope>
    <source>
        <strain evidence="1 2">CECT 4462</strain>
    </source>
</reference>